<dbReference type="InterPro" id="IPR025139">
    <property type="entry name" value="DUF4062"/>
</dbReference>
<dbReference type="InterPro" id="IPR027417">
    <property type="entry name" value="P-loop_NTPase"/>
</dbReference>
<name>A0ABP6NTK4_9ACTN</name>
<proteinExistence type="predicted"/>
<reference evidence="5" key="1">
    <citation type="journal article" date="2019" name="Int. J. Syst. Evol. Microbiol.">
        <title>The Global Catalogue of Microorganisms (GCM) 10K type strain sequencing project: providing services to taxonomists for standard genome sequencing and annotation.</title>
        <authorList>
            <consortium name="The Broad Institute Genomics Platform"/>
            <consortium name="The Broad Institute Genome Sequencing Center for Infectious Disease"/>
            <person name="Wu L."/>
            <person name="Ma J."/>
        </authorList>
    </citation>
    <scope>NUCLEOTIDE SEQUENCE [LARGE SCALE GENOMIC DNA]</scope>
    <source>
        <strain evidence="5">JCM 15614</strain>
    </source>
</reference>
<dbReference type="InterPro" id="IPR058852">
    <property type="entry name" value="HTH_77"/>
</dbReference>
<dbReference type="Pfam" id="PF25872">
    <property type="entry name" value="HTH_77"/>
    <property type="match status" value="1"/>
</dbReference>
<dbReference type="InterPro" id="IPR049945">
    <property type="entry name" value="AAA_22"/>
</dbReference>
<feature type="domain" description="Winged helix-turn-helix" evidence="3">
    <location>
        <begin position="436"/>
        <end position="511"/>
    </location>
</feature>
<gene>
    <name evidence="4" type="ORF">GCM10010531_05760</name>
</gene>
<dbReference type="Pfam" id="PF13271">
    <property type="entry name" value="DUF4062"/>
    <property type="match status" value="1"/>
</dbReference>
<evidence type="ECO:0000259" key="3">
    <source>
        <dbReference type="Pfam" id="PF25872"/>
    </source>
</evidence>
<dbReference type="Proteomes" id="UP001499924">
    <property type="component" value="Unassembled WGS sequence"/>
</dbReference>
<dbReference type="Gene3D" id="1.25.40.10">
    <property type="entry name" value="Tetratricopeptide repeat domain"/>
    <property type="match status" value="1"/>
</dbReference>
<dbReference type="RefSeq" id="WP_344686990.1">
    <property type="nucleotide sequence ID" value="NZ_BAAAVV010000001.1"/>
</dbReference>
<protein>
    <recommendedName>
        <fullName evidence="6">DUF4062 domain-containing protein</fullName>
    </recommendedName>
</protein>
<accession>A0ABP6NTK4</accession>
<keyword evidence="5" id="KW-1185">Reference proteome</keyword>
<evidence type="ECO:0000259" key="1">
    <source>
        <dbReference type="Pfam" id="PF13271"/>
    </source>
</evidence>
<dbReference type="SUPFAM" id="SSF52540">
    <property type="entry name" value="P-loop containing nucleoside triphosphate hydrolases"/>
    <property type="match status" value="1"/>
</dbReference>
<dbReference type="PANTHER" id="PTHR47691">
    <property type="entry name" value="REGULATOR-RELATED"/>
    <property type="match status" value="1"/>
</dbReference>
<feature type="domain" description="ORC1/DEAH AAA+ ATPase" evidence="2">
    <location>
        <begin position="205"/>
        <end position="295"/>
    </location>
</feature>
<comment type="caution">
    <text evidence="4">The sequence shown here is derived from an EMBL/GenBank/DDBJ whole genome shotgun (WGS) entry which is preliminary data.</text>
</comment>
<dbReference type="SUPFAM" id="SSF48452">
    <property type="entry name" value="TPR-like"/>
    <property type="match status" value="1"/>
</dbReference>
<feature type="domain" description="DUF4062" evidence="1">
    <location>
        <begin position="22"/>
        <end position="101"/>
    </location>
</feature>
<dbReference type="Gene3D" id="3.40.50.300">
    <property type="entry name" value="P-loop containing nucleotide triphosphate hydrolases"/>
    <property type="match status" value="1"/>
</dbReference>
<dbReference type="InterPro" id="IPR011990">
    <property type="entry name" value="TPR-like_helical_dom_sf"/>
</dbReference>
<dbReference type="EMBL" id="BAAAVV010000001">
    <property type="protein sequence ID" value="GAA3157268.1"/>
    <property type="molecule type" value="Genomic_DNA"/>
</dbReference>
<dbReference type="Pfam" id="PF13424">
    <property type="entry name" value="TPR_12"/>
    <property type="match status" value="1"/>
</dbReference>
<evidence type="ECO:0008006" key="6">
    <source>
        <dbReference type="Google" id="ProtNLM"/>
    </source>
</evidence>
<evidence type="ECO:0000259" key="2">
    <source>
        <dbReference type="Pfam" id="PF13401"/>
    </source>
</evidence>
<evidence type="ECO:0000313" key="4">
    <source>
        <dbReference type="EMBL" id="GAA3157268.1"/>
    </source>
</evidence>
<evidence type="ECO:0000313" key="5">
    <source>
        <dbReference type="Proteomes" id="UP001499924"/>
    </source>
</evidence>
<organism evidence="4 5">
    <name type="scientific">Blastococcus jejuensis</name>
    <dbReference type="NCBI Taxonomy" id="351224"/>
    <lineage>
        <taxon>Bacteria</taxon>
        <taxon>Bacillati</taxon>
        <taxon>Actinomycetota</taxon>
        <taxon>Actinomycetes</taxon>
        <taxon>Geodermatophilales</taxon>
        <taxon>Geodermatophilaceae</taxon>
        <taxon>Blastococcus</taxon>
    </lineage>
</organism>
<dbReference type="PRINTS" id="PR00364">
    <property type="entry name" value="DISEASERSIST"/>
</dbReference>
<dbReference type="PANTHER" id="PTHR47691:SF3">
    <property type="entry name" value="HTH-TYPE TRANSCRIPTIONAL REGULATOR RV0890C-RELATED"/>
    <property type="match status" value="1"/>
</dbReference>
<sequence>MPGAAPRPGVRPAIPTHDQRLRVFVSSTLEELAAERRAVRDVIAGLRLTPVLFELGARTHPPRDLYRAYLDQSDVFVGIYGDRYGWVAPGMAISGLEDEYELSRELPRLLYVRRAAADREPRLTELIGRMQAESGASTTPYDSPEQLADLVADDLAVLLTERFAAAPAAPPGLAAGWLPTPDAPLVDRHTELALVTRLLGDPTVRLVTLSGPGGIGKTRLALAAAETLVADRDAVWWVDLAALRDPDDVPAAVAAAVGVPAEGHRPLLDLVADRLAGRRVLLVLDNAEHVLAAVPGVGSLLSRCPATQLLVTSRSLLRLRGEHDVPLGPLALPEPGERRAAPVAASAAVQLFTSRAQRADPAFAVTEDSAAALAEVVRRLEGLPLALELVAARVRTLPPSVLLSRLDRALDLAGDVDAPDRQRTLRDTIAWSHDLLAAPERALLARLSVCAGGCTLDTAEAIGAVDGDLDVLEALSTLVGHSLVASTDAGEGQPRFRMLELVRSFAAERLRERGEERATRERLARHLASVSAAAGIGLNGPEHRLWRARLDAEATDLQAALRWAVEDDRADLAVDLAAPLARWWWSRGEVVPMGEMAEATARLPSAARLDPGAAGLLRWARGATRIAQGQPAEAAPLFVDLVADARERDEPWLLGHGLVGLAMTRPPEDPQLAGLLADGVAALRRSGDAWSIAYALVPLGDVALLAGDVPAAVRAHEEALALVRSIADEHLTATLLDQLALDALLSGDVPSARERLVESARLHREVRDQEGLAYCLDGLAALCLASGDPHLAGRLAGAAEAARAELGVTVWPMLRSLAAQLDEMVRAALGEQDDRRERAAGAAAGPWTALEEGLAALAGAT</sequence>
<dbReference type="Pfam" id="PF13401">
    <property type="entry name" value="AAA_22"/>
    <property type="match status" value="1"/>
</dbReference>